<evidence type="ECO:0000256" key="4">
    <source>
        <dbReference type="SAM" id="MobiDB-lite"/>
    </source>
</evidence>
<evidence type="ECO:0000256" key="2">
    <source>
        <dbReference type="ARBA" id="ARBA00023043"/>
    </source>
</evidence>
<dbReference type="PROSITE" id="PS50088">
    <property type="entry name" value="ANK_REPEAT"/>
    <property type="match status" value="4"/>
</dbReference>
<dbReference type="SUPFAM" id="SSF48403">
    <property type="entry name" value="Ankyrin repeat"/>
    <property type="match status" value="1"/>
</dbReference>
<evidence type="ECO:0000256" key="1">
    <source>
        <dbReference type="ARBA" id="ARBA00022737"/>
    </source>
</evidence>
<keyword evidence="2 3" id="KW-0040">ANK repeat</keyword>
<name>A0A3R7L429_TRYRA</name>
<sequence length="383" mass="41869">MECEDVVAGSVFRRACQLGDLPAVQDIVRYGCDVESASRESCTGLWMAAEAGRTKVVAFLCSRGANANAATSLGGATALFVASQNGHTAVVRLLLQFGADPNLGKDTGATPIFIAAQQGHLELVQALLEGGGNPATPNHHGVSPIMVAAYQGHADCVQLLREKGCDPNEVAMGRNTMEWAEANGYVNEIAQAVLQGSVTCPVLEARADIIPCCTTGGDGDGGGNDHDGWKLQDDGSRSPLGFMQSELRERKKWQQEDSAFFLSKTNTGSFFEPKFLLRARHTAGSLGAVPQKPDREAGRSEREGSKASEVSFRDGFASRTSLHRLKFLVEREERENESFRAMQRTMFQTRHAWRVVAEPQPIDVREVEARWDVWKRTLYEQLR</sequence>
<dbReference type="RefSeq" id="XP_029239676.1">
    <property type="nucleotide sequence ID" value="XM_029380512.1"/>
</dbReference>
<dbReference type="Proteomes" id="UP000283634">
    <property type="component" value="Unassembled WGS sequence"/>
</dbReference>
<dbReference type="PROSITE" id="PS50297">
    <property type="entry name" value="ANK_REP_REGION"/>
    <property type="match status" value="3"/>
</dbReference>
<feature type="repeat" description="ANK" evidence="3">
    <location>
        <begin position="140"/>
        <end position="172"/>
    </location>
</feature>
<organism evidence="5 6">
    <name type="scientific">Trypanosoma rangeli</name>
    <dbReference type="NCBI Taxonomy" id="5698"/>
    <lineage>
        <taxon>Eukaryota</taxon>
        <taxon>Discoba</taxon>
        <taxon>Euglenozoa</taxon>
        <taxon>Kinetoplastea</taxon>
        <taxon>Metakinetoplastina</taxon>
        <taxon>Trypanosomatida</taxon>
        <taxon>Trypanosomatidae</taxon>
        <taxon>Trypanosoma</taxon>
        <taxon>Herpetosoma</taxon>
    </lineage>
</organism>
<dbReference type="PANTHER" id="PTHR24171:SF9">
    <property type="entry name" value="ANKYRIN REPEAT DOMAIN-CONTAINING PROTEIN 39"/>
    <property type="match status" value="1"/>
</dbReference>
<protein>
    <submittedName>
        <fullName evidence="5">Ankyrin</fullName>
    </submittedName>
</protein>
<dbReference type="Pfam" id="PF12796">
    <property type="entry name" value="Ank_2"/>
    <property type="match status" value="1"/>
</dbReference>
<accession>A0A3R7L429</accession>
<dbReference type="EMBL" id="MKGL01000092">
    <property type="protein sequence ID" value="RNF07177.1"/>
    <property type="molecule type" value="Genomic_DNA"/>
</dbReference>
<dbReference type="Pfam" id="PF13637">
    <property type="entry name" value="Ank_4"/>
    <property type="match status" value="1"/>
</dbReference>
<feature type="repeat" description="ANK" evidence="3">
    <location>
        <begin position="40"/>
        <end position="72"/>
    </location>
</feature>
<gene>
    <name evidence="5" type="ORF">TraAM80_03548</name>
</gene>
<feature type="compositionally biased region" description="Basic and acidic residues" evidence="4">
    <location>
        <begin position="292"/>
        <end position="306"/>
    </location>
</feature>
<proteinExistence type="predicted"/>
<dbReference type="OrthoDB" id="194358at2759"/>
<dbReference type="InterPro" id="IPR002110">
    <property type="entry name" value="Ankyrin_rpt"/>
</dbReference>
<reference evidence="5 6" key="1">
    <citation type="journal article" date="2018" name="BMC Genomics">
        <title>Genomic comparison of Trypanosoma conorhini and Trypanosoma rangeli to Trypanosoma cruzi strains of high and low virulence.</title>
        <authorList>
            <person name="Bradwell K.R."/>
            <person name="Koparde V.N."/>
            <person name="Matveyev A.V."/>
            <person name="Serrano M.G."/>
            <person name="Alves J.M."/>
            <person name="Parikh H."/>
            <person name="Huang B."/>
            <person name="Lee V."/>
            <person name="Espinosa-Alvarez O."/>
            <person name="Ortiz P.A."/>
            <person name="Costa-Martins A.G."/>
            <person name="Teixeira M.M."/>
            <person name="Buck G.A."/>
        </authorList>
    </citation>
    <scope>NUCLEOTIDE SEQUENCE [LARGE SCALE GENOMIC DNA]</scope>
    <source>
        <strain evidence="5 6">AM80</strain>
    </source>
</reference>
<dbReference type="AlphaFoldDB" id="A0A3R7L429"/>
<evidence type="ECO:0000313" key="6">
    <source>
        <dbReference type="Proteomes" id="UP000283634"/>
    </source>
</evidence>
<dbReference type="PANTHER" id="PTHR24171">
    <property type="entry name" value="ANKYRIN REPEAT DOMAIN-CONTAINING PROTEIN 39-RELATED"/>
    <property type="match status" value="1"/>
</dbReference>
<evidence type="ECO:0000256" key="3">
    <source>
        <dbReference type="PROSITE-ProRule" id="PRU00023"/>
    </source>
</evidence>
<keyword evidence="1" id="KW-0677">Repeat</keyword>
<evidence type="ECO:0000313" key="5">
    <source>
        <dbReference type="EMBL" id="RNF07177.1"/>
    </source>
</evidence>
<dbReference type="GeneID" id="40327481"/>
<feature type="repeat" description="ANK" evidence="3">
    <location>
        <begin position="74"/>
        <end position="106"/>
    </location>
</feature>
<dbReference type="OMA" id="MEWAEAN"/>
<feature type="region of interest" description="Disordered" evidence="4">
    <location>
        <begin position="286"/>
        <end position="310"/>
    </location>
</feature>
<dbReference type="Gene3D" id="1.25.40.20">
    <property type="entry name" value="Ankyrin repeat-containing domain"/>
    <property type="match status" value="1"/>
</dbReference>
<comment type="caution">
    <text evidence="5">The sequence shown here is derived from an EMBL/GenBank/DDBJ whole genome shotgun (WGS) entry which is preliminary data.</text>
</comment>
<keyword evidence="6" id="KW-1185">Reference proteome</keyword>
<dbReference type="SMART" id="SM00248">
    <property type="entry name" value="ANK"/>
    <property type="match status" value="4"/>
</dbReference>
<feature type="repeat" description="ANK" evidence="3">
    <location>
        <begin position="107"/>
        <end position="139"/>
    </location>
</feature>
<dbReference type="InterPro" id="IPR036770">
    <property type="entry name" value="Ankyrin_rpt-contain_sf"/>
</dbReference>